<dbReference type="SUPFAM" id="SSF53597">
    <property type="entry name" value="Dihydrofolate reductase-like"/>
    <property type="match status" value="1"/>
</dbReference>
<dbReference type="EMBL" id="JBITYG010000010">
    <property type="protein sequence ID" value="MFI9104855.1"/>
    <property type="molecule type" value="Genomic_DNA"/>
</dbReference>
<dbReference type="RefSeq" id="WP_399655492.1">
    <property type="nucleotide sequence ID" value="NZ_JBITYG010000010.1"/>
</dbReference>
<name>A0ABW8CEI0_9ACTN</name>
<evidence type="ECO:0000313" key="3">
    <source>
        <dbReference type="Proteomes" id="UP001614394"/>
    </source>
</evidence>
<protein>
    <recommendedName>
        <fullName evidence="4">Dihydrofolate reductase</fullName>
    </recommendedName>
</protein>
<evidence type="ECO:0000313" key="2">
    <source>
        <dbReference type="EMBL" id="MFI9104855.1"/>
    </source>
</evidence>
<comment type="caution">
    <text evidence="2">The sequence shown here is derived from an EMBL/GenBank/DDBJ whole genome shotgun (WGS) entry which is preliminary data.</text>
</comment>
<sequence length="126" mass="14302">MSNPIRLYMSMSLDGYVAGPDDRPGQELGRAGGRLFNWLDDRESDGPSGQVYREAPATGAMISGRRTFELAGRWQGDHHNSVLLGEGRRLFDHLGGDHIELDLVRRLEDRDVTHLRYRVRRPEETA</sequence>
<evidence type="ECO:0000256" key="1">
    <source>
        <dbReference type="SAM" id="MobiDB-lite"/>
    </source>
</evidence>
<dbReference type="Gene3D" id="3.40.430.10">
    <property type="entry name" value="Dihydrofolate Reductase, subunit A"/>
    <property type="match status" value="1"/>
</dbReference>
<gene>
    <name evidence="2" type="ORF">ACIGXA_30500</name>
</gene>
<dbReference type="InterPro" id="IPR024072">
    <property type="entry name" value="DHFR-like_dom_sf"/>
</dbReference>
<evidence type="ECO:0008006" key="4">
    <source>
        <dbReference type="Google" id="ProtNLM"/>
    </source>
</evidence>
<feature type="region of interest" description="Disordered" evidence="1">
    <location>
        <begin position="39"/>
        <end position="58"/>
    </location>
</feature>
<accession>A0ABW8CEI0</accession>
<dbReference type="Proteomes" id="UP001614394">
    <property type="component" value="Unassembled WGS sequence"/>
</dbReference>
<reference evidence="2 3" key="1">
    <citation type="submission" date="2024-10" db="EMBL/GenBank/DDBJ databases">
        <title>The Natural Products Discovery Center: Release of the First 8490 Sequenced Strains for Exploring Actinobacteria Biosynthetic Diversity.</title>
        <authorList>
            <person name="Kalkreuter E."/>
            <person name="Kautsar S.A."/>
            <person name="Yang D."/>
            <person name="Bader C.D."/>
            <person name="Teijaro C.N."/>
            <person name="Fluegel L."/>
            <person name="Davis C.M."/>
            <person name="Simpson J.R."/>
            <person name="Lauterbach L."/>
            <person name="Steele A.D."/>
            <person name="Gui C."/>
            <person name="Meng S."/>
            <person name="Li G."/>
            <person name="Viehrig K."/>
            <person name="Ye F."/>
            <person name="Su P."/>
            <person name="Kiefer A.F."/>
            <person name="Nichols A."/>
            <person name="Cepeda A.J."/>
            <person name="Yan W."/>
            <person name="Fan B."/>
            <person name="Jiang Y."/>
            <person name="Adhikari A."/>
            <person name="Zheng C.-J."/>
            <person name="Schuster L."/>
            <person name="Cowan T.M."/>
            <person name="Smanski M.J."/>
            <person name="Chevrette M.G."/>
            <person name="De Carvalho L.P.S."/>
            <person name="Shen B."/>
        </authorList>
    </citation>
    <scope>NUCLEOTIDE SEQUENCE [LARGE SCALE GENOMIC DNA]</scope>
    <source>
        <strain evidence="2 3">NPDC053399</strain>
    </source>
</reference>
<keyword evidence="3" id="KW-1185">Reference proteome</keyword>
<organism evidence="2 3">
    <name type="scientific">Streptomyces fildesensis</name>
    <dbReference type="NCBI Taxonomy" id="375757"/>
    <lineage>
        <taxon>Bacteria</taxon>
        <taxon>Bacillati</taxon>
        <taxon>Actinomycetota</taxon>
        <taxon>Actinomycetes</taxon>
        <taxon>Kitasatosporales</taxon>
        <taxon>Streptomycetaceae</taxon>
        <taxon>Streptomyces</taxon>
    </lineage>
</organism>
<proteinExistence type="predicted"/>